<name>A0A0A9FLA2_ARUDO</name>
<organism evidence="1">
    <name type="scientific">Arundo donax</name>
    <name type="common">Giant reed</name>
    <name type="synonym">Donax arundinaceus</name>
    <dbReference type="NCBI Taxonomy" id="35708"/>
    <lineage>
        <taxon>Eukaryota</taxon>
        <taxon>Viridiplantae</taxon>
        <taxon>Streptophyta</taxon>
        <taxon>Embryophyta</taxon>
        <taxon>Tracheophyta</taxon>
        <taxon>Spermatophyta</taxon>
        <taxon>Magnoliopsida</taxon>
        <taxon>Liliopsida</taxon>
        <taxon>Poales</taxon>
        <taxon>Poaceae</taxon>
        <taxon>PACMAD clade</taxon>
        <taxon>Arundinoideae</taxon>
        <taxon>Arundineae</taxon>
        <taxon>Arundo</taxon>
    </lineage>
</organism>
<evidence type="ECO:0000313" key="1">
    <source>
        <dbReference type="EMBL" id="JAE10921.1"/>
    </source>
</evidence>
<protein>
    <submittedName>
        <fullName evidence="1">Uncharacterized protein</fullName>
    </submittedName>
</protein>
<sequence>MCARTITPYSDPSPTLFYEQAHRGSSLIASEPNLLIWGRLHMVAAVRPTSLSPWSWFFLIDDQVQDLEDAGLLS</sequence>
<dbReference type="EMBL" id="GBRH01186975">
    <property type="protein sequence ID" value="JAE10921.1"/>
    <property type="molecule type" value="Transcribed_RNA"/>
</dbReference>
<proteinExistence type="predicted"/>
<reference evidence="1" key="2">
    <citation type="journal article" date="2015" name="Data Brief">
        <title>Shoot transcriptome of the giant reed, Arundo donax.</title>
        <authorList>
            <person name="Barrero R.A."/>
            <person name="Guerrero F.D."/>
            <person name="Moolhuijzen P."/>
            <person name="Goolsby J.A."/>
            <person name="Tidwell J."/>
            <person name="Bellgard S.E."/>
            <person name="Bellgard M.I."/>
        </authorList>
    </citation>
    <scope>NUCLEOTIDE SEQUENCE</scope>
    <source>
        <tissue evidence="1">Shoot tissue taken approximately 20 cm above the soil surface</tissue>
    </source>
</reference>
<accession>A0A0A9FLA2</accession>
<reference evidence="1" key="1">
    <citation type="submission" date="2014-09" db="EMBL/GenBank/DDBJ databases">
        <authorList>
            <person name="Magalhaes I.L.F."/>
            <person name="Oliveira U."/>
            <person name="Santos F.R."/>
            <person name="Vidigal T.H.D.A."/>
            <person name="Brescovit A.D."/>
            <person name="Santos A.J."/>
        </authorList>
    </citation>
    <scope>NUCLEOTIDE SEQUENCE</scope>
    <source>
        <tissue evidence="1">Shoot tissue taken approximately 20 cm above the soil surface</tissue>
    </source>
</reference>
<dbReference type="AlphaFoldDB" id="A0A0A9FLA2"/>